<accession>A0AAW3TNR7</accession>
<name>A0AAW3TNR7_9SPHN</name>
<keyword evidence="2" id="KW-1185">Reference proteome</keyword>
<dbReference type="RefSeq" id="WP_147036056.1">
    <property type="nucleotide sequence ID" value="NZ_JACIDB010000002.1"/>
</dbReference>
<gene>
    <name evidence="1" type="ORF">GGR47_001528</name>
</gene>
<sequence length="175" mass="18667">MTGGVTGLQLHREVTLYVGRTGTSWETLAIAAGVGGSTIRSLNRKGYPATQTVSRLRKVMKANPKGIARHTACQFVGTAPAPTPMTPVVDPASVTLLESRVFPRPVPMRPVDMLAAPTVAEAIASGLVETPSDLIATVQRRWPSVWMRIVERARAAKVMPGALLVEAIERGFEAA</sequence>
<evidence type="ECO:0008006" key="3">
    <source>
        <dbReference type="Google" id="ProtNLM"/>
    </source>
</evidence>
<evidence type="ECO:0000313" key="2">
    <source>
        <dbReference type="Proteomes" id="UP000528945"/>
    </source>
</evidence>
<proteinExistence type="predicted"/>
<comment type="caution">
    <text evidence="1">The sequence shown here is derived from an EMBL/GenBank/DDBJ whole genome shotgun (WGS) entry which is preliminary data.</text>
</comment>
<dbReference type="Proteomes" id="UP000528945">
    <property type="component" value="Unassembled WGS sequence"/>
</dbReference>
<evidence type="ECO:0000313" key="1">
    <source>
        <dbReference type="EMBL" id="MBB3875293.1"/>
    </source>
</evidence>
<dbReference type="EMBL" id="JACIDB010000002">
    <property type="protein sequence ID" value="MBB3875293.1"/>
    <property type="molecule type" value="Genomic_DNA"/>
</dbReference>
<reference evidence="1 2" key="1">
    <citation type="submission" date="2020-08" db="EMBL/GenBank/DDBJ databases">
        <title>Genomic Encyclopedia of Type Strains, Phase IV (KMG-IV): sequencing the most valuable type-strain genomes for metagenomic binning, comparative biology and taxonomic classification.</title>
        <authorList>
            <person name="Goeker M."/>
        </authorList>
    </citation>
    <scope>NUCLEOTIDE SEQUENCE [LARGE SCALE GENOMIC DNA]</scope>
    <source>
        <strain evidence="1 2">DSM 15581</strain>
    </source>
</reference>
<dbReference type="AlphaFoldDB" id="A0AAW3TNR7"/>
<organism evidence="1 2">
    <name type="scientific">Sphingomonas aquatilis</name>
    <dbReference type="NCBI Taxonomy" id="93063"/>
    <lineage>
        <taxon>Bacteria</taxon>
        <taxon>Pseudomonadati</taxon>
        <taxon>Pseudomonadota</taxon>
        <taxon>Alphaproteobacteria</taxon>
        <taxon>Sphingomonadales</taxon>
        <taxon>Sphingomonadaceae</taxon>
        <taxon>Sphingomonas</taxon>
    </lineage>
</organism>
<protein>
    <recommendedName>
        <fullName evidence="3">Helix-turn-helix domain-containing protein</fullName>
    </recommendedName>
</protein>